<proteinExistence type="predicted"/>
<dbReference type="InterPro" id="IPR051055">
    <property type="entry name" value="PIF1_helicase"/>
</dbReference>
<organism evidence="2 3">
    <name type="scientific">Sulfurimonas sediminis</name>
    <dbReference type="NCBI Taxonomy" id="2590020"/>
    <lineage>
        <taxon>Bacteria</taxon>
        <taxon>Pseudomonadati</taxon>
        <taxon>Campylobacterota</taxon>
        <taxon>Epsilonproteobacteria</taxon>
        <taxon>Campylobacterales</taxon>
        <taxon>Sulfurimonadaceae</taxon>
        <taxon>Sulfurimonas</taxon>
    </lineage>
</organism>
<dbReference type="SUPFAM" id="SSF52540">
    <property type="entry name" value="P-loop containing nucleoside triphosphate hydrolases"/>
    <property type="match status" value="2"/>
</dbReference>
<reference evidence="2 3" key="1">
    <citation type="submission" date="2019-06" db="EMBL/GenBank/DDBJ databases">
        <title>Sulfurimonas gotlandica sp. nov., a chemoautotrophic and psychrotolerant epsilonproteobacterium isolated from a pelagic redoxcline, and an emended description of the genus Sulfurimonas.</title>
        <authorList>
            <person name="Wang S."/>
            <person name="Jiang L."/>
            <person name="Shao Z."/>
        </authorList>
    </citation>
    <scope>NUCLEOTIDE SEQUENCE [LARGE SCALE GENOMIC DNA]</scope>
    <source>
        <strain evidence="2 3">S2-6</strain>
    </source>
</reference>
<dbReference type="CDD" id="cd18809">
    <property type="entry name" value="SF1_C_RecD"/>
    <property type="match status" value="1"/>
</dbReference>
<feature type="domain" description="AAA+ ATPase" evidence="1">
    <location>
        <begin position="13"/>
        <end position="156"/>
    </location>
</feature>
<evidence type="ECO:0000313" key="3">
    <source>
        <dbReference type="Proteomes" id="UP000593719"/>
    </source>
</evidence>
<dbReference type="PANTHER" id="PTHR47642">
    <property type="entry name" value="ATP-DEPENDENT DNA HELICASE"/>
    <property type="match status" value="1"/>
</dbReference>
<dbReference type="GO" id="GO:0000723">
    <property type="term" value="P:telomere maintenance"/>
    <property type="evidence" value="ECO:0007669"/>
    <property type="project" value="InterPro"/>
</dbReference>
<gene>
    <name evidence="2" type="ORF">FJR45_02570</name>
</gene>
<keyword evidence="3" id="KW-1185">Reference proteome</keyword>
<evidence type="ECO:0000313" key="2">
    <source>
        <dbReference type="EMBL" id="QOP42892.1"/>
    </source>
</evidence>
<dbReference type="EMBL" id="CP041235">
    <property type="protein sequence ID" value="QOP42892.1"/>
    <property type="molecule type" value="Genomic_DNA"/>
</dbReference>
<dbReference type="SMART" id="SM00382">
    <property type="entry name" value="AAA"/>
    <property type="match status" value="1"/>
</dbReference>
<dbReference type="InterPro" id="IPR003593">
    <property type="entry name" value="AAA+_ATPase"/>
</dbReference>
<dbReference type="GO" id="GO:0006281">
    <property type="term" value="P:DNA repair"/>
    <property type="evidence" value="ECO:0007669"/>
    <property type="project" value="InterPro"/>
</dbReference>
<dbReference type="AlphaFoldDB" id="A0A7M1B2K5"/>
<dbReference type="InterPro" id="IPR010285">
    <property type="entry name" value="DNA_helicase_pif1-like_DEAD"/>
</dbReference>
<dbReference type="GO" id="GO:0003678">
    <property type="term" value="F:DNA helicase activity"/>
    <property type="evidence" value="ECO:0007669"/>
    <property type="project" value="InterPro"/>
</dbReference>
<dbReference type="Proteomes" id="UP000593719">
    <property type="component" value="Chromosome"/>
</dbReference>
<name>A0A7M1B2K5_9BACT</name>
<dbReference type="Gene3D" id="3.40.50.300">
    <property type="entry name" value="P-loop containing nucleotide triphosphate hydrolases"/>
    <property type="match status" value="2"/>
</dbReference>
<protein>
    <submittedName>
        <fullName evidence="2">AAA family ATPase</fullName>
    </submittedName>
</protein>
<dbReference type="RefSeq" id="WP_193151211.1">
    <property type="nucleotide sequence ID" value="NZ_CP041235.1"/>
</dbReference>
<sequence length="422" mass="47693">MNYKELILDKLYKKQNVFLTGGAGVGKTTTTREIIAAFEGEAKKVAKLASTGMAATLIGGQTLHSFFDLGIASDVQELQKNAKFEIKKKIKKLISSMDLIVVDEISMVSDTLFAMIELRLNQAGFKGSLLVVGDFLQLPPVVRGYGEVKFAFESPAWQHFSFETVELTHIYRTDDIRFIELLHAVRFGAINETIHNQLNEFIKPLPNDLSQFTFLFGKNASAAKHNKTQLDFIDEALHVKEAQVVKHLKSTQDKEVERFMDDARIDKELALKVGAPVLFTRNAWNYFNGERGTVVNVDESCVYVQKSDGKVLKLEPTAQSKPVWKEKSVKGKKEMVEENVFTVYQFPIKLAFAITIHKSQGMSIEDLIIDTNEIFAPSQFYVALSRSSNPARLTLIAPKRQWYELAYVNQKAFSFVQRQQSC</sequence>
<dbReference type="Pfam" id="PF05970">
    <property type="entry name" value="PIF1"/>
    <property type="match status" value="1"/>
</dbReference>
<evidence type="ECO:0000259" key="1">
    <source>
        <dbReference type="SMART" id="SM00382"/>
    </source>
</evidence>
<accession>A0A7M1B2K5</accession>
<dbReference type="InterPro" id="IPR027417">
    <property type="entry name" value="P-loop_NTPase"/>
</dbReference>
<dbReference type="PROSITE" id="PS50044">
    <property type="entry name" value="SIGMA54_3"/>
    <property type="match status" value="1"/>
</dbReference>
<dbReference type="KEGG" id="ssei:FJR45_02570"/>